<evidence type="ECO:0000313" key="5">
    <source>
        <dbReference type="EMBL" id="GEU62551.1"/>
    </source>
</evidence>
<feature type="compositionally biased region" description="Basic and acidic residues" evidence="3">
    <location>
        <begin position="1"/>
        <end position="15"/>
    </location>
</feature>
<evidence type="ECO:0000256" key="3">
    <source>
        <dbReference type="SAM" id="MobiDB-lite"/>
    </source>
</evidence>
<reference evidence="5" key="1">
    <citation type="journal article" date="2019" name="Sci. Rep.">
        <title>Draft genome of Tanacetum cinerariifolium, the natural source of mosquito coil.</title>
        <authorList>
            <person name="Yamashiro T."/>
            <person name="Shiraishi A."/>
            <person name="Satake H."/>
            <person name="Nakayama K."/>
        </authorList>
    </citation>
    <scope>NUCLEOTIDE SEQUENCE</scope>
</reference>
<dbReference type="Pfam" id="PF00665">
    <property type="entry name" value="rve"/>
    <property type="match status" value="1"/>
</dbReference>
<dbReference type="InterPro" id="IPR001584">
    <property type="entry name" value="Integrase_cat-core"/>
</dbReference>
<proteinExistence type="predicted"/>
<dbReference type="PROSITE" id="PS50994">
    <property type="entry name" value="INTEGRASE"/>
    <property type="match status" value="1"/>
</dbReference>
<organism evidence="5">
    <name type="scientific">Tanacetum cinerariifolium</name>
    <name type="common">Dalmatian daisy</name>
    <name type="synonym">Chrysanthemum cinerariifolium</name>
    <dbReference type="NCBI Taxonomy" id="118510"/>
    <lineage>
        <taxon>Eukaryota</taxon>
        <taxon>Viridiplantae</taxon>
        <taxon>Streptophyta</taxon>
        <taxon>Embryophyta</taxon>
        <taxon>Tracheophyta</taxon>
        <taxon>Spermatophyta</taxon>
        <taxon>Magnoliopsida</taxon>
        <taxon>eudicotyledons</taxon>
        <taxon>Gunneridae</taxon>
        <taxon>Pentapetalae</taxon>
        <taxon>asterids</taxon>
        <taxon>campanulids</taxon>
        <taxon>Asterales</taxon>
        <taxon>Asteraceae</taxon>
        <taxon>Asteroideae</taxon>
        <taxon>Anthemideae</taxon>
        <taxon>Anthemidinae</taxon>
        <taxon>Tanacetum</taxon>
    </lineage>
</organism>
<dbReference type="GO" id="GO:0046872">
    <property type="term" value="F:metal ion binding"/>
    <property type="evidence" value="ECO:0007669"/>
    <property type="project" value="UniProtKB-KW"/>
</dbReference>
<dbReference type="GO" id="GO:0003676">
    <property type="term" value="F:nucleic acid binding"/>
    <property type="evidence" value="ECO:0007669"/>
    <property type="project" value="InterPro"/>
</dbReference>
<name>A0A6L2LL61_TANCI</name>
<evidence type="ECO:0000259" key="4">
    <source>
        <dbReference type="PROSITE" id="PS50994"/>
    </source>
</evidence>
<feature type="compositionally biased region" description="Polar residues" evidence="3">
    <location>
        <begin position="24"/>
        <end position="56"/>
    </location>
</feature>
<dbReference type="PANTHER" id="PTHR42648:SF18">
    <property type="entry name" value="RETROTRANSPOSON, UNCLASSIFIED-LIKE PROTEIN"/>
    <property type="match status" value="1"/>
</dbReference>
<sequence>MFKINPDKTSREAKKVPNAIRASNRINPITVSQPPVFTRKYVNSNSNGLSSTGVDNTKTRRPQPRSNTKNDRVPSASKSSRSKNKEAKVKEHHRNILLSKNNKHISSACNNIKTDSQEVISNVVCAMCSKCLISVNHDKCLCNYVNDKNSCGKKQMAKFLSKKSKRNISQRLRSQRRLFDHEGKLAASSNSESQYDCSNGLLKFKYHKEHLCPSCEQGKSKRASHPPKPVLNLRQRLHLLHMDLCGPMRISSINGKRYVLVIVDDYSRYTWVHFLSSKDEAPEVIIKFLKRITVLLQSPVIIIRTDNGTKFKNQVLKEYFDPVGISHQMSSVRTPQQNRAIATACFTQNRSIIHHRFNKTPYELINGRKPNISFLHVFGALCYPKNDREDIGKLGAKGLDLTYALSTITTQQPFEGELDLLFEAMCDDYIGGQPSATTKDHPLEQVIGEPSRIVWTRNQLRSDGDMCMYALTISTLEPKNVKEAMTDPAWIESMQEELLRFKRMDVWVLVSVPENISLLTLKWIFKKKHDEEQTVIKNKSHLVVRGYRQEEGIDFEESFASVARMKAIRIFLAYDVHKSFTVFQMDVKTAFLYDSLKEEVYMCQPEGFINADHPSHVYKLKKALYGLKRFQDDILVSNYVLEILKKYGMESCDPVGTPMEIKDKLDLDQNGTPDSGFELTGFLDADYAGCKDTFKSTSGEAQFLGEKLLTDYGFHFNKIPIYCDSKSAIAISCNPVQHSRTKHIVIRYHFIKEHVEKGMIELYFVKTDYQLADIFTKALPADRFNYLVCRLGMRSLSPKELNRLVQYLYYKTVLSEPEVNVTERMMNVKVMEMIRLSKKEQEANIALIEKCDDIQAKIDKRRTHFAAKRVEEKRNKPPTKAQQRKIMCTYLKNMKGFKLKDLKLKEFDSIKEMFDRAFRRQKMEDDKKKTELKKLMETIPCEEKVAIDAIPLAVKSSRIVDWKIHKEKKKGSDMKTMFGPHVEDKIWKMQQGYKVLEWKLHDSYGIHFLMIQSMQIYMLVEKKYPLTPPTLSMMLEKKLQIDYESEMAYQLCKLIKKQLKK</sequence>
<dbReference type="Gene3D" id="3.30.420.10">
    <property type="entry name" value="Ribonuclease H-like superfamily/Ribonuclease H"/>
    <property type="match status" value="1"/>
</dbReference>
<dbReference type="InterPro" id="IPR039537">
    <property type="entry name" value="Retrotran_Ty1/copia-like"/>
</dbReference>
<dbReference type="EMBL" id="BKCJ010004693">
    <property type="protein sequence ID" value="GEU62551.1"/>
    <property type="molecule type" value="Genomic_DNA"/>
</dbReference>
<keyword evidence="1" id="KW-0479">Metal-binding</keyword>
<dbReference type="PANTHER" id="PTHR42648">
    <property type="entry name" value="TRANSPOSASE, PUTATIVE-RELATED"/>
    <property type="match status" value="1"/>
</dbReference>
<dbReference type="InterPro" id="IPR013103">
    <property type="entry name" value="RVT_2"/>
</dbReference>
<evidence type="ECO:0000256" key="2">
    <source>
        <dbReference type="ARBA" id="ARBA00022801"/>
    </source>
</evidence>
<dbReference type="GO" id="GO:0016787">
    <property type="term" value="F:hydrolase activity"/>
    <property type="evidence" value="ECO:0007669"/>
    <property type="project" value="UniProtKB-KW"/>
</dbReference>
<dbReference type="SUPFAM" id="SSF53098">
    <property type="entry name" value="Ribonuclease H-like"/>
    <property type="match status" value="1"/>
</dbReference>
<dbReference type="GO" id="GO:0015074">
    <property type="term" value="P:DNA integration"/>
    <property type="evidence" value="ECO:0007669"/>
    <property type="project" value="InterPro"/>
</dbReference>
<evidence type="ECO:0000256" key="1">
    <source>
        <dbReference type="ARBA" id="ARBA00022723"/>
    </source>
</evidence>
<dbReference type="Pfam" id="PF07727">
    <property type="entry name" value="RVT_2"/>
    <property type="match status" value="1"/>
</dbReference>
<feature type="region of interest" description="Disordered" evidence="3">
    <location>
        <begin position="1"/>
        <end position="95"/>
    </location>
</feature>
<dbReference type="AlphaFoldDB" id="A0A6L2LL61"/>
<dbReference type="InterPro" id="IPR036397">
    <property type="entry name" value="RNaseH_sf"/>
</dbReference>
<protein>
    <submittedName>
        <fullName evidence="5">Gag-Pol polyprotein</fullName>
    </submittedName>
</protein>
<accession>A0A6L2LL61</accession>
<gene>
    <name evidence="5" type="ORF">Tci_034529</name>
</gene>
<feature type="domain" description="Integrase catalytic" evidence="4">
    <location>
        <begin position="225"/>
        <end position="341"/>
    </location>
</feature>
<dbReference type="CDD" id="cd09272">
    <property type="entry name" value="RNase_HI_RT_Ty1"/>
    <property type="match status" value="1"/>
</dbReference>
<keyword evidence="2" id="KW-0378">Hydrolase</keyword>
<dbReference type="InterPro" id="IPR012337">
    <property type="entry name" value="RNaseH-like_sf"/>
</dbReference>
<comment type="caution">
    <text evidence="5">The sequence shown here is derived from an EMBL/GenBank/DDBJ whole genome shotgun (WGS) entry which is preliminary data.</text>
</comment>